<organism evidence="1 2">
    <name type="scientific">Aureobasidium pullulans</name>
    <name type="common">Black yeast</name>
    <name type="synonym">Pullularia pullulans</name>
    <dbReference type="NCBI Taxonomy" id="5580"/>
    <lineage>
        <taxon>Eukaryota</taxon>
        <taxon>Fungi</taxon>
        <taxon>Dikarya</taxon>
        <taxon>Ascomycota</taxon>
        <taxon>Pezizomycotina</taxon>
        <taxon>Dothideomycetes</taxon>
        <taxon>Dothideomycetidae</taxon>
        <taxon>Dothideales</taxon>
        <taxon>Saccotheciaceae</taxon>
        <taxon>Aureobasidium</taxon>
    </lineage>
</organism>
<dbReference type="SUPFAM" id="SSF52540">
    <property type="entry name" value="P-loop containing nucleoside triphosphate hydrolases"/>
    <property type="match status" value="1"/>
</dbReference>
<protein>
    <recommendedName>
        <fullName evidence="3">P-loop containing nucleoside triphosphate hydrolase protein</fullName>
    </recommendedName>
</protein>
<dbReference type="Proteomes" id="UP001341245">
    <property type="component" value="Unassembled WGS sequence"/>
</dbReference>
<evidence type="ECO:0000313" key="1">
    <source>
        <dbReference type="EMBL" id="KAK5999534.1"/>
    </source>
</evidence>
<dbReference type="EMBL" id="JASGXD010000023">
    <property type="protein sequence ID" value="KAK5999534.1"/>
    <property type="molecule type" value="Genomic_DNA"/>
</dbReference>
<comment type="caution">
    <text evidence="1">The sequence shown here is derived from an EMBL/GenBank/DDBJ whole genome shotgun (WGS) entry which is preliminary data.</text>
</comment>
<dbReference type="Gene3D" id="3.40.50.300">
    <property type="entry name" value="P-loop containing nucleotide triphosphate hydrolases"/>
    <property type="match status" value="1"/>
</dbReference>
<keyword evidence="2" id="KW-1185">Reference proteome</keyword>
<accession>A0ABR0T5B2</accession>
<name>A0ABR0T5B2_AURPU</name>
<proteinExistence type="predicted"/>
<reference evidence="1 2" key="1">
    <citation type="submission" date="2023-11" db="EMBL/GenBank/DDBJ databases">
        <title>Draft genome sequence and annotation of the polyextremotolerant black yeast-like fungus Aureobasidium pullulans NRRL 62042.</title>
        <authorList>
            <person name="Dielentheis-Frenken M.R.E."/>
            <person name="Wibberg D."/>
            <person name="Blank L.M."/>
            <person name="Tiso T."/>
        </authorList>
    </citation>
    <scope>NUCLEOTIDE SEQUENCE [LARGE SCALE GENOMIC DNA]</scope>
    <source>
        <strain evidence="1 2">NRRL 62042</strain>
    </source>
</reference>
<evidence type="ECO:0008006" key="3">
    <source>
        <dbReference type="Google" id="ProtNLM"/>
    </source>
</evidence>
<dbReference type="InterPro" id="IPR027417">
    <property type="entry name" value="P-loop_NTPase"/>
</dbReference>
<sequence length="423" mass="46402">MFRSATTVYEEPEPILLNTNTPWSAFICGSQGSGKSYTLSAIIENCLYASTTIGKLPKPLAGIVFHNNTVYAHNICEAAQLVSLGIKVNVLVSRSNYHALSAIYKKAVGAKHEKLLNIQPLVLQSQHLTAERMHRLMAFAEGETAVPLYMEVIMRILREMAITGVPFSYATFKDNLDKEGLQPGQKVMMEMRLNLLQSFLDPSCIVASKKASSKKTDLLTTSPGTLTIVDLSDPFLDAGTTCTLFDILLSVFLTSRPDSGLLVCLDEAHKFMKNTPAAETFTENLLTVIREQRHNACRIVIATQEPTISPKLLDLCSMTLVHRFTSPDWMAMLKEHLAGASDLAFVGDINDGNIGDKKKHRAAALFEQIINLDVGESLLFAPSAVLEVDEEGKKKKLGVGCIKFKTRSRLGVDGGQSILAVRE</sequence>
<evidence type="ECO:0000313" key="2">
    <source>
        <dbReference type="Proteomes" id="UP001341245"/>
    </source>
</evidence>
<gene>
    <name evidence="1" type="ORF">QM012_005387</name>
</gene>